<accession>A0ABV7K066</accession>
<evidence type="ECO:0000313" key="4">
    <source>
        <dbReference type="Proteomes" id="UP001595477"/>
    </source>
</evidence>
<dbReference type="PANTHER" id="PTHR37938">
    <property type="entry name" value="BLL0215 PROTEIN"/>
    <property type="match status" value="1"/>
</dbReference>
<feature type="transmembrane region" description="Helical" evidence="1">
    <location>
        <begin position="20"/>
        <end position="47"/>
    </location>
</feature>
<dbReference type="Pfam" id="PF03703">
    <property type="entry name" value="bPH_2"/>
    <property type="match status" value="1"/>
</dbReference>
<feature type="domain" description="YdbS-like PH" evidence="2">
    <location>
        <begin position="58"/>
        <end position="131"/>
    </location>
</feature>
<organism evidence="3 4">
    <name type="scientific">Alteromonas oceani</name>
    <dbReference type="NCBI Taxonomy" id="2071609"/>
    <lineage>
        <taxon>Bacteria</taxon>
        <taxon>Pseudomonadati</taxon>
        <taxon>Pseudomonadota</taxon>
        <taxon>Gammaproteobacteria</taxon>
        <taxon>Alteromonadales</taxon>
        <taxon>Alteromonadaceae</taxon>
        <taxon>Alteromonas/Salinimonas group</taxon>
        <taxon>Alteromonas</taxon>
    </lineage>
</organism>
<gene>
    <name evidence="3" type="ORF">ACFOEW_11160</name>
</gene>
<evidence type="ECO:0000256" key="1">
    <source>
        <dbReference type="SAM" id="Phobius"/>
    </source>
</evidence>
<keyword evidence="1" id="KW-1133">Transmembrane helix</keyword>
<dbReference type="RefSeq" id="WP_123325632.1">
    <property type="nucleotide sequence ID" value="NZ_JBHRSX010000021.1"/>
</dbReference>
<comment type="caution">
    <text evidence="3">The sequence shown here is derived from an EMBL/GenBank/DDBJ whole genome shotgun (WGS) entry which is preliminary data.</text>
</comment>
<proteinExistence type="predicted"/>
<keyword evidence="1" id="KW-0812">Transmembrane</keyword>
<dbReference type="InterPro" id="IPR005182">
    <property type="entry name" value="YdbS-like_PH"/>
</dbReference>
<dbReference type="PANTHER" id="PTHR37938:SF1">
    <property type="entry name" value="BLL0215 PROTEIN"/>
    <property type="match status" value="1"/>
</dbReference>
<evidence type="ECO:0000313" key="3">
    <source>
        <dbReference type="EMBL" id="MFC3202376.1"/>
    </source>
</evidence>
<dbReference type="EMBL" id="JBHRSX010000021">
    <property type="protein sequence ID" value="MFC3202376.1"/>
    <property type="molecule type" value="Genomic_DNA"/>
</dbReference>
<name>A0ABV7K066_9ALTE</name>
<keyword evidence="1" id="KW-0472">Membrane</keyword>
<evidence type="ECO:0000259" key="2">
    <source>
        <dbReference type="Pfam" id="PF03703"/>
    </source>
</evidence>
<reference evidence="4" key="1">
    <citation type="journal article" date="2019" name="Int. J. Syst. Evol. Microbiol.">
        <title>The Global Catalogue of Microorganisms (GCM) 10K type strain sequencing project: providing services to taxonomists for standard genome sequencing and annotation.</title>
        <authorList>
            <consortium name="The Broad Institute Genomics Platform"/>
            <consortium name="The Broad Institute Genome Sequencing Center for Infectious Disease"/>
            <person name="Wu L."/>
            <person name="Ma J."/>
        </authorList>
    </citation>
    <scope>NUCLEOTIDE SEQUENCE [LARGE SCALE GENOMIC DNA]</scope>
    <source>
        <strain evidence="4">KCTC 52449</strain>
    </source>
</reference>
<sequence length="178" mass="19461">MAETVLRSASFSPKVKAYWLINLLIVSGLTIIGIPLLLISVPLMLFISSRMLKAMSAELTERKLVVKRGVFFKVEKSIPLEKITDVAMSQGPLMRAMGLYSLSFETAGQSGQGALVSMLGIEDAAGFREAILTQKDNYPIAGRADKAQPAQQQSELTELTESVKRIEKMLATLINNKS</sequence>
<keyword evidence="4" id="KW-1185">Reference proteome</keyword>
<protein>
    <submittedName>
        <fullName evidence="3">PH domain-containing protein</fullName>
    </submittedName>
</protein>
<dbReference type="Proteomes" id="UP001595477">
    <property type="component" value="Unassembled WGS sequence"/>
</dbReference>